<dbReference type="Pfam" id="PF16187">
    <property type="entry name" value="Peptidase_M16_M"/>
    <property type="match status" value="2"/>
</dbReference>
<evidence type="ECO:0000256" key="3">
    <source>
        <dbReference type="ARBA" id="ARBA00022723"/>
    </source>
</evidence>
<proteinExistence type="inferred from homology"/>
<dbReference type="InterPro" id="IPR050626">
    <property type="entry name" value="Peptidase_M16"/>
</dbReference>
<keyword evidence="6" id="KW-0482">Metalloprotease</keyword>
<name>A0A7S4IA88_9STRA</name>
<dbReference type="Pfam" id="PF05193">
    <property type="entry name" value="Peptidase_M16_C"/>
    <property type="match status" value="1"/>
</dbReference>
<keyword evidence="3" id="KW-0479">Metal-binding</keyword>
<keyword evidence="2" id="KW-0645">Protease</keyword>
<keyword evidence="5" id="KW-0862">Zinc</keyword>
<dbReference type="Gene3D" id="3.30.830.10">
    <property type="entry name" value="Metalloenzyme, LuxS/M16 peptidase-like"/>
    <property type="match status" value="3"/>
</dbReference>
<dbReference type="PANTHER" id="PTHR43690">
    <property type="entry name" value="NARDILYSIN"/>
    <property type="match status" value="1"/>
</dbReference>
<evidence type="ECO:0000256" key="4">
    <source>
        <dbReference type="ARBA" id="ARBA00022801"/>
    </source>
</evidence>
<organism evidence="10">
    <name type="scientific">Odontella aurita</name>
    <dbReference type="NCBI Taxonomy" id="265563"/>
    <lineage>
        <taxon>Eukaryota</taxon>
        <taxon>Sar</taxon>
        <taxon>Stramenopiles</taxon>
        <taxon>Ochrophyta</taxon>
        <taxon>Bacillariophyta</taxon>
        <taxon>Mediophyceae</taxon>
        <taxon>Biddulphiophycidae</taxon>
        <taxon>Eupodiscales</taxon>
        <taxon>Odontellaceae</taxon>
        <taxon>Odontella</taxon>
    </lineage>
</organism>
<sequence>MRLVVIGAYTIEELQEHVVRCFSDVPPLPREPSSLNVIRKNAGTWDECVHSPLEDFGAPFPSKSLGSIYRIVPVKDRHSLNITWQIPPQRANWRAKPCDYIAHLLGHEAGGSLLSALKKESWVTACYAGVGTGGYENSSSHALFTLSFTLSEEGVTKWADICSYVYKYIGMIRFHCNSADGLPTWIYEELRAIQNVAYKYKDEKMPDALVEDVVENMMSGLPPTRVLDGNSLLFESDEGAIKDLLDNYMTPMNSRIDLISSMFGRESDEDSALSCPFGAYESIESLSIEGQSLQKEPMFEARYWSHPISKEVLKEWSLCASPQLPPTSSHLSLPPKNPYVPTKFETKQLPEDDGRHPLLHCALQVHAHLGNKQSWNPAKATKYNKTQNSILLLYPDGTEKWHILDNQHDSTHSEGSFDNESIKFKVVAKPDQDNCDFIVDADNDFPQIPPPSLQSHLPKLVSNDKSVKLWHMQDRKFERPIAELRLRFICAEANKTPFVRACTDLFVLLCCDAATETAYLADICELASSIVSTNVGFSLRLSGFDHKLLTLASYFLELLFSFRDEDTEKMPSSIKPGRFEACLEVLLRGYANSGLRASSFATDIRLMSIMPTHWSASSKAASLKDVTLPAFKSVVRGLLESVSIEALFAGNVTAVDAKDAEGLIVKTLNPIRLDDPISIHEPKKLVLKVPNKVVGNIITIPTRDPNESNTAIEVYLQFGWDDLEARVMIDLLVHILYEPLFDQLRTKEQIGYDVSVGARWTHGVLGMSFKVTTSSCSAEEVTGRLDRFLVEFRPDLLNMENEVFREHVIGLAKNKLHMYNSLEEECGTLWGEIIESRYDWEAHRDEAVYLKSVTKDEVTAAYDKWLFPTEVSGEMRERQRLVVHVIGSGEGPSSSGHPELDSEVIDAEVENQIRAFHEAAGSNAWQAEALSE</sequence>
<feature type="domain" description="Peptidase M16 middle/third" evidence="8">
    <location>
        <begin position="455"/>
        <end position="620"/>
    </location>
</feature>
<dbReference type="GO" id="GO:0008237">
    <property type="term" value="F:metallopeptidase activity"/>
    <property type="evidence" value="ECO:0007669"/>
    <property type="project" value="UniProtKB-KW"/>
</dbReference>
<dbReference type="InterPro" id="IPR007863">
    <property type="entry name" value="Peptidase_M16_C"/>
</dbReference>
<dbReference type="Pfam" id="PF22456">
    <property type="entry name" value="PqqF-like_C_4"/>
    <property type="match status" value="1"/>
</dbReference>
<dbReference type="GO" id="GO:0006508">
    <property type="term" value="P:proteolysis"/>
    <property type="evidence" value="ECO:0007669"/>
    <property type="project" value="UniProtKB-KW"/>
</dbReference>
<dbReference type="GO" id="GO:0046872">
    <property type="term" value="F:metal ion binding"/>
    <property type="evidence" value="ECO:0007669"/>
    <property type="project" value="UniProtKB-KW"/>
</dbReference>
<protein>
    <recommendedName>
        <fullName evidence="11">Peptidase M16 middle/third domain-containing protein</fullName>
    </recommendedName>
</protein>
<dbReference type="FunFam" id="3.30.830.10:FF:000005">
    <property type="entry name" value="nardilysin isoform X1"/>
    <property type="match status" value="1"/>
</dbReference>
<evidence type="ECO:0000259" key="9">
    <source>
        <dbReference type="Pfam" id="PF22456"/>
    </source>
</evidence>
<evidence type="ECO:0000313" key="10">
    <source>
        <dbReference type="EMBL" id="CAE2223355.1"/>
    </source>
</evidence>
<dbReference type="InterPro" id="IPR054734">
    <property type="entry name" value="PqqF-like_C_4"/>
</dbReference>
<dbReference type="SUPFAM" id="SSF63411">
    <property type="entry name" value="LuxS/MPP-like metallohydrolase"/>
    <property type="match status" value="3"/>
</dbReference>
<accession>A0A7S4IA88</accession>
<feature type="domain" description="Peptidase M16 C-terminal" evidence="7">
    <location>
        <begin position="1"/>
        <end position="171"/>
    </location>
</feature>
<evidence type="ECO:0000256" key="6">
    <source>
        <dbReference type="ARBA" id="ARBA00023049"/>
    </source>
</evidence>
<dbReference type="InterPro" id="IPR011249">
    <property type="entry name" value="Metalloenz_LuxS/M16"/>
</dbReference>
<feature type="domain" description="Coenzyme PQQ synthesis protein F-like C-terminal lobe" evidence="9">
    <location>
        <begin position="731"/>
        <end position="830"/>
    </location>
</feature>
<evidence type="ECO:0000259" key="8">
    <source>
        <dbReference type="Pfam" id="PF16187"/>
    </source>
</evidence>
<reference evidence="10" key="1">
    <citation type="submission" date="2021-01" db="EMBL/GenBank/DDBJ databases">
        <authorList>
            <person name="Corre E."/>
            <person name="Pelletier E."/>
            <person name="Niang G."/>
            <person name="Scheremetjew M."/>
            <person name="Finn R."/>
            <person name="Kale V."/>
            <person name="Holt S."/>
            <person name="Cochrane G."/>
            <person name="Meng A."/>
            <person name="Brown T."/>
            <person name="Cohen L."/>
        </authorList>
    </citation>
    <scope>NUCLEOTIDE SEQUENCE</scope>
    <source>
        <strain evidence="10">Isolate 1302-5</strain>
    </source>
</reference>
<keyword evidence="4" id="KW-0378">Hydrolase</keyword>
<evidence type="ECO:0000256" key="5">
    <source>
        <dbReference type="ARBA" id="ARBA00022833"/>
    </source>
</evidence>
<evidence type="ECO:0000256" key="2">
    <source>
        <dbReference type="ARBA" id="ARBA00022670"/>
    </source>
</evidence>
<gene>
    <name evidence="10" type="ORF">OAUR00152_LOCUS9253</name>
</gene>
<dbReference type="PANTHER" id="PTHR43690:SF18">
    <property type="entry name" value="INSULIN-DEGRADING ENZYME-RELATED"/>
    <property type="match status" value="1"/>
</dbReference>
<evidence type="ECO:0008006" key="11">
    <source>
        <dbReference type="Google" id="ProtNLM"/>
    </source>
</evidence>
<dbReference type="InterPro" id="IPR032632">
    <property type="entry name" value="Peptidase_M16_M"/>
</dbReference>
<comment type="similarity">
    <text evidence="1">Belongs to the peptidase M16 family.</text>
</comment>
<dbReference type="EMBL" id="HBKQ01013433">
    <property type="protein sequence ID" value="CAE2223355.1"/>
    <property type="molecule type" value="Transcribed_RNA"/>
</dbReference>
<dbReference type="AlphaFoldDB" id="A0A7S4IA88"/>
<evidence type="ECO:0000256" key="1">
    <source>
        <dbReference type="ARBA" id="ARBA00007261"/>
    </source>
</evidence>
<evidence type="ECO:0000259" key="7">
    <source>
        <dbReference type="Pfam" id="PF05193"/>
    </source>
</evidence>
<feature type="domain" description="Peptidase M16 middle/third" evidence="8">
    <location>
        <begin position="198"/>
        <end position="357"/>
    </location>
</feature>